<keyword evidence="2 3" id="KW-0694">RNA-binding</keyword>
<dbReference type="GeneID" id="34522506"/>
<sequence length="948" mass="109015">MSDNESVSMDLCVLRNRVILNIQDRDSHFALLGHLMRLRKDTEDKDKDTFRKKITQEYETLRESTANRFIISEDEWEIWRQDEQALLDNPDTFSEGQEGMAKLLWLKYSQFKYFEDAKVFCKFILQFPENSISFAPKLFSNLVQDFKYNYLHGYKVWEMCLEYPNAWITVQPDNPTIWNEELYEKFEKVVKSSGIDHPEHRLEPARAELKRLKGLEPLMERWEVRKISEKDDPEFWIRAIDFYASKPNFKITQMFLQAVRDRTGPAWEAVWLHALPFLKKEKSDSARFLFLKYFPGKVEAFEFYLHIGSHATIARDRLELLKLSPCPEIVNSSEGKDMILGLLNGIFRIPVDEEAAVELALKKIISLALEADDVFHTLEKFIIQLCFVRFGKFGSYMAEEFLEKVLKSEKAKHQVETWLLAYQFNNDVGSNYDKKRKLFEDAAKMISELDWPERLLDEWKRFEYMEGNDISIARFHRSQRWCLKQLEKRDAESTEVVTHETTEELLVHGKRAQEEQSNDQPSKKPRISDRATRDREHLTVSVKGIPASASEKTIARFFKGYGTTKEIRLIPELREALVEFSEESEVLAALTRDQKKIDNELVSVKRFIDSTIWVTNFPPEFTETEIRQIFAKFGTITSCRFPSLKANMRRRFCYVEFDSAEAASEAASEMNDKNLESRDGRTYTLVAKVSNPGRRSARSGAVEEGRELFVRGLDFKKVKKDTVERIFERFGVIERVNLPLSSKGREAHREHDGFGFVTFVSADDATKALELDGSILEGRIIQVSTAQPKGKKVVVVENKAEKTETHSRTEILAKSLELQNFPDTTNAESLATLLGEFGPLAKLVVQSDRGTAVAEFENQEDAAKAEIALNGKHMAGSILKVRSRLEPAKPRTALRPAAGLFVPRGAMLRSKPVASSTTSVGTNGDSSQLAEKTQAKSNDDFRKMFLKK</sequence>
<dbReference type="Pfam" id="PF05391">
    <property type="entry name" value="Lsm_interact"/>
    <property type="match status" value="1"/>
</dbReference>
<feature type="compositionally biased region" description="Basic and acidic residues" evidence="4">
    <location>
        <begin position="504"/>
        <end position="514"/>
    </location>
</feature>
<dbReference type="InterPro" id="IPR008669">
    <property type="entry name" value="LSM_interact"/>
</dbReference>
<evidence type="ECO:0000256" key="4">
    <source>
        <dbReference type="SAM" id="MobiDB-lite"/>
    </source>
</evidence>
<evidence type="ECO:0000259" key="5">
    <source>
        <dbReference type="PROSITE" id="PS50102"/>
    </source>
</evidence>
<name>W6MQW7_9ASCO</name>
<feature type="domain" description="RRM" evidence="5">
    <location>
        <begin position="706"/>
        <end position="788"/>
    </location>
</feature>
<dbReference type="RefSeq" id="XP_022461118.1">
    <property type="nucleotide sequence ID" value="XM_022606269.1"/>
</dbReference>
<feature type="compositionally biased region" description="Polar residues" evidence="4">
    <location>
        <begin position="913"/>
        <end position="931"/>
    </location>
</feature>
<dbReference type="Pfam" id="PF00076">
    <property type="entry name" value="RRM_1"/>
    <property type="match status" value="2"/>
</dbReference>
<accession>W6MQW7</accession>
<keyword evidence="7" id="KW-1185">Reference proteome</keyword>
<feature type="domain" description="RRM" evidence="5">
    <location>
        <begin position="610"/>
        <end position="690"/>
    </location>
</feature>
<dbReference type="PROSITE" id="PS50102">
    <property type="entry name" value="RRM"/>
    <property type="match status" value="4"/>
</dbReference>
<dbReference type="Pfam" id="PF23085">
    <property type="entry name" value="RRM_PARP14_3"/>
    <property type="match status" value="1"/>
</dbReference>
<evidence type="ECO:0000313" key="6">
    <source>
        <dbReference type="EMBL" id="CDK29129.1"/>
    </source>
</evidence>
<dbReference type="SUPFAM" id="SSF54928">
    <property type="entry name" value="RNA-binding domain, RBD"/>
    <property type="match status" value="3"/>
</dbReference>
<reference evidence="6" key="2">
    <citation type="submission" date="2014-02" db="EMBL/GenBank/DDBJ databases">
        <title>Complete DNA sequence of /Kuraishia capsulata/ illustrates novel genomic features among budding yeasts (/Saccharomycotina/).</title>
        <authorList>
            <person name="Morales L."/>
            <person name="Noel B."/>
            <person name="Porcel B."/>
            <person name="Marcet-Houben M."/>
            <person name="Hullo M-F."/>
            <person name="Sacerdot C."/>
            <person name="Tekaia F."/>
            <person name="Leh-Louis V."/>
            <person name="Despons L."/>
            <person name="Khanna V."/>
            <person name="Aury J-M."/>
            <person name="Barbe V."/>
            <person name="Couloux A."/>
            <person name="Labadie K."/>
            <person name="Pelletier E."/>
            <person name="Souciet J-L."/>
            <person name="Boekhout T."/>
            <person name="Gabaldon T."/>
            <person name="Wincker P."/>
            <person name="Dujon B."/>
        </authorList>
    </citation>
    <scope>NUCLEOTIDE SEQUENCE</scope>
    <source>
        <strain evidence="6">CBS 1993</strain>
    </source>
</reference>
<feature type="compositionally biased region" description="Basic and acidic residues" evidence="4">
    <location>
        <begin position="526"/>
        <end position="537"/>
    </location>
</feature>
<dbReference type="InterPro" id="IPR000504">
    <property type="entry name" value="RRM_dom"/>
</dbReference>
<dbReference type="Proteomes" id="UP000019384">
    <property type="component" value="Unassembled WGS sequence"/>
</dbReference>
<protein>
    <recommendedName>
        <fullName evidence="5">RRM domain-containing protein</fullName>
    </recommendedName>
</protein>
<evidence type="ECO:0000256" key="2">
    <source>
        <dbReference type="ARBA" id="ARBA00022884"/>
    </source>
</evidence>
<evidence type="ECO:0000256" key="3">
    <source>
        <dbReference type="PROSITE-ProRule" id="PRU00176"/>
    </source>
</evidence>
<dbReference type="OrthoDB" id="360390at2759"/>
<dbReference type="InterPro" id="IPR012677">
    <property type="entry name" value="Nucleotide-bd_a/b_plait_sf"/>
</dbReference>
<keyword evidence="1" id="KW-0677">Repeat</keyword>
<proteinExistence type="predicted"/>
<dbReference type="AlphaFoldDB" id="W6MQW7"/>
<dbReference type="Gene3D" id="3.30.70.330">
    <property type="match status" value="4"/>
</dbReference>
<organism evidence="6 7">
    <name type="scientific">Kuraishia capsulata CBS 1993</name>
    <dbReference type="NCBI Taxonomy" id="1382522"/>
    <lineage>
        <taxon>Eukaryota</taxon>
        <taxon>Fungi</taxon>
        <taxon>Dikarya</taxon>
        <taxon>Ascomycota</taxon>
        <taxon>Saccharomycotina</taxon>
        <taxon>Pichiomycetes</taxon>
        <taxon>Pichiales</taxon>
        <taxon>Pichiaceae</taxon>
        <taxon>Kuraishia</taxon>
    </lineage>
</organism>
<dbReference type="InterPro" id="IPR031766">
    <property type="entry name" value="RRM_occluded"/>
</dbReference>
<reference evidence="6" key="1">
    <citation type="submission" date="2013-12" db="EMBL/GenBank/DDBJ databases">
        <authorList>
            <person name="Genoscope - CEA"/>
        </authorList>
    </citation>
    <scope>NUCLEOTIDE SEQUENCE</scope>
    <source>
        <strain evidence="6">CBS 1993</strain>
    </source>
</reference>
<dbReference type="Pfam" id="PF16842">
    <property type="entry name" value="RRM_occluded"/>
    <property type="match status" value="1"/>
</dbReference>
<dbReference type="PANTHER" id="PTHR24012">
    <property type="entry name" value="RNA BINDING PROTEIN"/>
    <property type="match status" value="1"/>
</dbReference>
<gene>
    <name evidence="6" type="ORF">KUCA_T00005116001</name>
</gene>
<dbReference type="HOGENOM" id="CLU_310362_0_0_1"/>
<feature type="domain" description="RRM" evidence="5">
    <location>
        <begin position="814"/>
        <end position="886"/>
    </location>
</feature>
<feature type="region of interest" description="Disordered" evidence="4">
    <location>
        <begin position="504"/>
        <end position="537"/>
    </location>
</feature>
<dbReference type="SMART" id="SM00360">
    <property type="entry name" value="RRM"/>
    <property type="match status" value="4"/>
</dbReference>
<feature type="region of interest" description="Disordered" evidence="4">
    <location>
        <begin position="911"/>
        <end position="941"/>
    </location>
</feature>
<dbReference type="GO" id="GO:0003723">
    <property type="term" value="F:RNA binding"/>
    <property type="evidence" value="ECO:0007669"/>
    <property type="project" value="UniProtKB-UniRule"/>
</dbReference>
<dbReference type="InterPro" id="IPR035979">
    <property type="entry name" value="RBD_domain_sf"/>
</dbReference>
<evidence type="ECO:0000256" key="1">
    <source>
        <dbReference type="ARBA" id="ARBA00022737"/>
    </source>
</evidence>
<dbReference type="EMBL" id="HG793130">
    <property type="protein sequence ID" value="CDK29129.1"/>
    <property type="molecule type" value="Genomic_DNA"/>
</dbReference>
<feature type="domain" description="RRM" evidence="5">
    <location>
        <begin position="538"/>
        <end position="609"/>
    </location>
</feature>
<evidence type="ECO:0000313" key="7">
    <source>
        <dbReference type="Proteomes" id="UP000019384"/>
    </source>
</evidence>
<dbReference type="STRING" id="1382522.W6MQW7"/>